<dbReference type="EMBL" id="GBRH01242671">
    <property type="protein sequence ID" value="JAD55224.1"/>
    <property type="molecule type" value="Transcribed_RNA"/>
</dbReference>
<sequence length="44" mass="5048">MGRLESKLGKNLCCRMYNQQCSAGKLDVAMWFSVVFKVLPRILL</sequence>
<dbReference type="AlphaFoldDB" id="A0A0A9AU14"/>
<reference evidence="1" key="1">
    <citation type="submission" date="2014-09" db="EMBL/GenBank/DDBJ databases">
        <authorList>
            <person name="Magalhaes I.L.F."/>
            <person name="Oliveira U."/>
            <person name="Santos F.R."/>
            <person name="Vidigal T.H.D.A."/>
            <person name="Brescovit A.D."/>
            <person name="Santos A.J."/>
        </authorList>
    </citation>
    <scope>NUCLEOTIDE SEQUENCE</scope>
    <source>
        <tissue evidence="1">Shoot tissue taken approximately 20 cm above the soil surface</tissue>
    </source>
</reference>
<accession>A0A0A9AU14</accession>
<protein>
    <submittedName>
        <fullName evidence="1">Uncharacterized protein</fullName>
    </submittedName>
</protein>
<name>A0A0A9AU14_ARUDO</name>
<reference evidence="1" key="2">
    <citation type="journal article" date="2015" name="Data Brief">
        <title>Shoot transcriptome of the giant reed, Arundo donax.</title>
        <authorList>
            <person name="Barrero R.A."/>
            <person name="Guerrero F.D."/>
            <person name="Moolhuijzen P."/>
            <person name="Goolsby J.A."/>
            <person name="Tidwell J."/>
            <person name="Bellgard S.E."/>
            <person name="Bellgard M.I."/>
        </authorList>
    </citation>
    <scope>NUCLEOTIDE SEQUENCE</scope>
    <source>
        <tissue evidence="1">Shoot tissue taken approximately 20 cm above the soil surface</tissue>
    </source>
</reference>
<evidence type="ECO:0000313" key="1">
    <source>
        <dbReference type="EMBL" id="JAD55224.1"/>
    </source>
</evidence>
<organism evidence="1">
    <name type="scientific">Arundo donax</name>
    <name type="common">Giant reed</name>
    <name type="synonym">Donax arundinaceus</name>
    <dbReference type="NCBI Taxonomy" id="35708"/>
    <lineage>
        <taxon>Eukaryota</taxon>
        <taxon>Viridiplantae</taxon>
        <taxon>Streptophyta</taxon>
        <taxon>Embryophyta</taxon>
        <taxon>Tracheophyta</taxon>
        <taxon>Spermatophyta</taxon>
        <taxon>Magnoliopsida</taxon>
        <taxon>Liliopsida</taxon>
        <taxon>Poales</taxon>
        <taxon>Poaceae</taxon>
        <taxon>PACMAD clade</taxon>
        <taxon>Arundinoideae</taxon>
        <taxon>Arundineae</taxon>
        <taxon>Arundo</taxon>
    </lineage>
</organism>
<proteinExistence type="predicted"/>